<dbReference type="AlphaFoldDB" id="A0A934W5I4"/>
<dbReference type="RefSeq" id="WP_200589937.1">
    <property type="nucleotide sequence ID" value="NZ_JAEPBG010000001.1"/>
</dbReference>
<dbReference type="InterPro" id="IPR015144">
    <property type="entry name" value="T3SS_TyeA"/>
</dbReference>
<evidence type="ECO:0000259" key="1">
    <source>
        <dbReference type="Pfam" id="PF09059"/>
    </source>
</evidence>
<feature type="domain" description="Type III secretion system effector delivery regulator TyeA" evidence="1">
    <location>
        <begin position="438"/>
        <end position="516"/>
    </location>
</feature>
<accession>A0A934W5I4</accession>
<comment type="caution">
    <text evidence="2">The sequence shown here is derived from an EMBL/GenBank/DDBJ whole genome shotgun (WGS) entry which is preliminary data.</text>
</comment>
<dbReference type="InterPro" id="IPR038347">
    <property type="entry name" value="TyeA_sf"/>
</dbReference>
<keyword evidence="3" id="KW-1185">Reference proteome</keyword>
<organism evidence="2 3">
    <name type="scientific">Noviherbaspirillum pedocola</name>
    <dbReference type="NCBI Taxonomy" id="2801341"/>
    <lineage>
        <taxon>Bacteria</taxon>
        <taxon>Pseudomonadati</taxon>
        <taxon>Pseudomonadota</taxon>
        <taxon>Betaproteobacteria</taxon>
        <taxon>Burkholderiales</taxon>
        <taxon>Oxalobacteraceae</taxon>
        <taxon>Noviherbaspirillum</taxon>
    </lineage>
</organism>
<dbReference type="EMBL" id="JAEPBG010000001">
    <property type="protein sequence ID" value="MBK4733258.1"/>
    <property type="molecule type" value="Genomic_DNA"/>
</dbReference>
<proteinExistence type="predicted"/>
<dbReference type="Gene3D" id="1.20.1280.80">
    <property type="match status" value="1"/>
</dbReference>
<dbReference type="InterPro" id="IPR013351">
    <property type="entry name" value="T3SS_TyeA-rel"/>
</dbReference>
<dbReference type="NCBIfam" id="TIGR02511">
    <property type="entry name" value="type_III_tyeA"/>
    <property type="match status" value="1"/>
</dbReference>
<gene>
    <name evidence="2" type="ORF">JJB74_01315</name>
</gene>
<dbReference type="Proteomes" id="UP000622890">
    <property type="component" value="Unassembled WGS sequence"/>
</dbReference>
<sequence>MAGIINRPSTAGFDYSLDNTSASHQVASQQNQSKINGRRVIAARQIRLQAIHAQIASAEVTAKSIAQRELQLEAAAQPMVPEKVAKSLRAAGSAAVAGMALDILRNRKLPGPPLSRQEALQQHLALQLAAAMLGDNPDEIEWLVAASLVKGKMPTSRRELTKRLEDAAEDPEAFSALFSEVLESGEDPENVRKLMQAAKRKPRQMAAVLREALGLNRLPEFARRNADPEKLARDIIEAGDNPELVIALVSGLEGAGGNPRQLAAELTALRGDARKLSERLRRLVGGAGSVNEERESLLENVNSALHELELQEGDTIRRSYQAAETASESEEPARFLEAFHDVAAEQAGFSNVLRALLRHYPADKLGAELSNMKKALGDELAMANSLRDSDRLRVILQDISHMHLSTSLLMMVEQFRENCAGAALAGGYAAKPIDSGMLMRELIDVVDTPMVQTRHFEGLLKTLGISGNQETIVALQGMMAILREMPDRIFRDANTLPTLLKTAQQVLDAAILREEEQQAAPVA</sequence>
<evidence type="ECO:0000313" key="3">
    <source>
        <dbReference type="Proteomes" id="UP000622890"/>
    </source>
</evidence>
<name>A0A934W5I4_9BURK</name>
<protein>
    <submittedName>
        <fullName evidence="2">TyeA family type III secretion system gatekeeper subunit</fullName>
    </submittedName>
</protein>
<evidence type="ECO:0000313" key="2">
    <source>
        <dbReference type="EMBL" id="MBK4733258.1"/>
    </source>
</evidence>
<reference evidence="2" key="1">
    <citation type="submission" date="2021-01" db="EMBL/GenBank/DDBJ databases">
        <title>Genome sequence of strain Noviherbaspirillum sp. DKR-6.</title>
        <authorList>
            <person name="Chaudhary D.K."/>
        </authorList>
    </citation>
    <scope>NUCLEOTIDE SEQUENCE</scope>
    <source>
        <strain evidence="2">DKR-6</strain>
    </source>
</reference>
<dbReference type="SUPFAM" id="SSF140591">
    <property type="entry name" value="Type III secretion system domain"/>
    <property type="match status" value="2"/>
</dbReference>
<dbReference type="Pfam" id="PF09059">
    <property type="entry name" value="TyeA"/>
    <property type="match status" value="1"/>
</dbReference>